<evidence type="ECO:0000256" key="1">
    <source>
        <dbReference type="SAM" id="SignalP"/>
    </source>
</evidence>
<evidence type="ECO:0000313" key="3">
    <source>
        <dbReference type="Proteomes" id="UP000639859"/>
    </source>
</evidence>
<name>A0ABS0T4L8_9CAUL</name>
<organism evidence="2 3">
    <name type="scientific">Caulobacter hibisci</name>
    <dbReference type="NCBI Taxonomy" id="2035993"/>
    <lineage>
        <taxon>Bacteria</taxon>
        <taxon>Pseudomonadati</taxon>
        <taxon>Pseudomonadota</taxon>
        <taxon>Alphaproteobacteria</taxon>
        <taxon>Caulobacterales</taxon>
        <taxon>Caulobacteraceae</taxon>
        <taxon>Caulobacter</taxon>
    </lineage>
</organism>
<proteinExistence type="predicted"/>
<comment type="caution">
    <text evidence="2">The sequence shown here is derived from an EMBL/GenBank/DDBJ whole genome shotgun (WGS) entry which is preliminary data.</text>
</comment>
<accession>A0ABS0T4L8</accession>
<sequence length="508" mass="54470">MKRVLIRAAMLAAGLATSLAASTARADEAALRARSQPLLAALDGARLGACDGDLAANLASVTGDPDFDRLAADQRETLLFAQFGCLQRADDRPAIAATARRLLGVATRPEVRSQAALALMIDASRRNAPADMAANAQIVLETTPERLAQAPPKLFDWGLSGLTADRAASAAFVSVLRRAPWTTEDAHQAVDNGWALQEATFAAEAGDMTRAAAVLSRATQLPTLMAVYQDRRFEPLWPEMAAAGRFDWRALETTRLAGIDERIRREPRRLELVVERIKALNNLQRYDEARAVGADYVARMKRKDAFDDLEDQKAWVLYAYANVLSALGETAPADGALAAGADGQDKISQNVNRAALQLTLGHPAQALEAIEKVPPGYGTAYGRMVVASSKLCALAQLDRRPEAEAELAGLRSNWRDNPSAALQGLACLEQDDEAAAVLVRWLQDPTLRGGALAWFRHGAPSPAAKAAEAMRPAFLRRQSALKTRPEVQAALAKVGRSLAVDLGGDYGA</sequence>
<dbReference type="Proteomes" id="UP000639859">
    <property type="component" value="Unassembled WGS sequence"/>
</dbReference>
<dbReference type="RefSeq" id="WP_198578712.1">
    <property type="nucleotide sequence ID" value="NZ_JADWOX010000028.1"/>
</dbReference>
<keyword evidence="1" id="KW-0732">Signal</keyword>
<protein>
    <submittedName>
        <fullName evidence="2">Uncharacterized protein</fullName>
    </submittedName>
</protein>
<keyword evidence="3" id="KW-1185">Reference proteome</keyword>
<dbReference type="EMBL" id="JADWOX010000028">
    <property type="protein sequence ID" value="MBI1686824.1"/>
    <property type="molecule type" value="Genomic_DNA"/>
</dbReference>
<feature type="signal peptide" evidence="1">
    <location>
        <begin position="1"/>
        <end position="26"/>
    </location>
</feature>
<feature type="chain" id="PRO_5045362323" evidence="1">
    <location>
        <begin position="27"/>
        <end position="508"/>
    </location>
</feature>
<reference evidence="2 3" key="1">
    <citation type="submission" date="2020-11" db="EMBL/GenBank/DDBJ databases">
        <title>genome sequence of strain KACC 18849.</title>
        <authorList>
            <person name="Gao J."/>
            <person name="Zhang X."/>
        </authorList>
    </citation>
    <scope>NUCLEOTIDE SEQUENCE [LARGE SCALE GENOMIC DNA]</scope>
    <source>
        <strain evidence="2 3">KACC 18849</strain>
    </source>
</reference>
<gene>
    <name evidence="2" type="ORF">I4Q42_24415</name>
</gene>
<evidence type="ECO:0000313" key="2">
    <source>
        <dbReference type="EMBL" id="MBI1686824.1"/>
    </source>
</evidence>